<proteinExistence type="predicted"/>
<evidence type="ECO:0000313" key="2">
    <source>
        <dbReference type="Proteomes" id="UP000234254"/>
    </source>
</evidence>
<dbReference type="RefSeq" id="XP_024694274.1">
    <property type="nucleotide sequence ID" value="XM_024840082.1"/>
</dbReference>
<dbReference type="VEuPathDB" id="FungiDB:P168DRAFT_317203"/>
<comment type="caution">
    <text evidence="1">The sequence shown here is derived from an EMBL/GenBank/DDBJ whole genome shotgun (WGS) entry which is preliminary data.</text>
</comment>
<dbReference type="GeneID" id="36547606"/>
<dbReference type="Proteomes" id="UP000234254">
    <property type="component" value="Unassembled WGS sequence"/>
</dbReference>
<sequence>MDYSFEGILRRVDGSYYYDETKFPQVKIPVAPESEVTYRRKRSQIDEWWGVTNNMPKLPNAICTAPWHYVNGGYTVYEPVEWVPTVHLINAIPKSELKPTFKRTTTKLQSERLYGKISAVMSASASASYASMKVDASIRVEGEVEAELNTKTVEEKTEEETIGDKPIVEVVFGMNIRVKPAYSWRFVRDVWHRGHIVWNTWNELVHSAHGLVAQVLPVLSRDRITGLHVALRAPEWQDFYAYVSGHQGPEVAGEEKRVWLAMKLVATLLAVDQQFLFYCGLT</sequence>
<evidence type="ECO:0000313" key="1">
    <source>
        <dbReference type="EMBL" id="PKY05680.1"/>
    </source>
</evidence>
<name>A0A2I1D719_ASPC2</name>
<organism evidence="1 2">
    <name type="scientific">Aspergillus campestris (strain IBT 28561)</name>
    <dbReference type="NCBI Taxonomy" id="1392248"/>
    <lineage>
        <taxon>Eukaryota</taxon>
        <taxon>Fungi</taxon>
        <taxon>Dikarya</taxon>
        <taxon>Ascomycota</taxon>
        <taxon>Pezizomycotina</taxon>
        <taxon>Eurotiomycetes</taxon>
        <taxon>Eurotiomycetidae</taxon>
        <taxon>Eurotiales</taxon>
        <taxon>Aspergillaceae</taxon>
        <taxon>Aspergillus</taxon>
        <taxon>Aspergillus subgen. Circumdati</taxon>
    </lineage>
</organism>
<keyword evidence="2" id="KW-1185">Reference proteome</keyword>
<accession>A0A2I1D719</accession>
<dbReference type="OrthoDB" id="4503007at2759"/>
<gene>
    <name evidence="1" type="ORF">P168DRAFT_317203</name>
</gene>
<dbReference type="EMBL" id="MSFM01000004">
    <property type="protein sequence ID" value="PKY05680.1"/>
    <property type="molecule type" value="Genomic_DNA"/>
</dbReference>
<reference evidence="1" key="1">
    <citation type="submission" date="2016-12" db="EMBL/GenBank/DDBJ databases">
        <title>The genomes of Aspergillus section Nigri reveals drivers in fungal speciation.</title>
        <authorList>
            <consortium name="DOE Joint Genome Institute"/>
            <person name="Vesth T.C."/>
            <person name="Nybo J."/>
            <person name="Theobald S."/>
            <person name="Brandl J."/>
            <person name="Frisvad J.C."/>
            <person name="Nielsen K.F."/>
            <person name="Lyhne E.K."/>
            <person name="Kogle M.E."/>
            <person name="Kuo A."/>
            <person name="Riley R."/>
            <person name="Clum A."/>
            <person name="Nolan M."/>
            <person name="Lipzen A."/>
            <person name="Salamov A."/>
            <person name="Henrissat B."/>
            <person name="Wiebenga A."/>
            <person name="De vries R.P."/>
            <person name="Grigoriev I.V."/>
            <person name="Mortensen U.H."/>
            <person name="Andersen M.R."/>
            <person name="Baker S.E."/>
        </authorList>
    </citation>
    <scope>NUCLEOTIDE SEQUENCE</scope>
    <source>
        <strain evidence="1">IBT 28561</strain>
    </source>
</reference>
<dbReference type="AlphaFoldDB" id="A0A2I1D719"/>
<protein>
    <submittedName>
        <fullName evidence="1">Uncharacterized protein</fullName>
    </submittedName>
</protein>